<evidence type="ECO:0000313" key="3">
    <source>
        <dbReference type="Proteomes" id="UP000613740"/>
    </source>
</evidence>
<dbReference type="PANTHER" id="PTHR13271">
    <property type="entry name" value="UNCHARACTERIZED PUTATIVE METHYLTRANSFERASE"/>
    <property type="match status" value="1"/>
</dbReference>
<dbReference type="EMBL" id="JAEHOD010000023">
    <property type="protein sequence ID" value="KAG2447185.1"/>
    <property type="molecule type" value="Genomic_DNA"/>
</dbReference>
<dbReference type="AlphaFoldDB" id="A0A836B487"/>
<feature type="region of interest" description="Disordered" evidence="1">
    <location>
        <begin position="492"/>
        <end position="518"/>
    </location>
</feature>
<evidence type="ECO:0000313" key="2">
    <source>
        <dbReference type="EMBL" id="KAG2447185.1"/>
    </source>
</evidence>
<sequence length="545" mass="55409">MGVRGVYATTDVNGGDTVIAVPLESSISVRPGESCPFTDFVPNDVWVGLPWYAQLALKLLHERALGAASRFADYLPALPPSAAAVDLPATWPPAAVRALQYPYLQEQVVEEQQEWGRLAATLRPHLARRGLGSDDLAWALSCVRSRTFAGPHFPTPPPLKLSAGAAAAAAVAAAEAALGLGGSAAAFAPAALVGLGLPAAWQAAESKQAEAGAPGTVLYSVCPFIDMFNHDSRSQSECVFAPWKNQFRVVAGGAVRRGGQLLISYGSQSNDALLQRYGFVQLEGNPHDRYVFQDLVAAVAALAEAGGVPGLLPAAAGEDVRAAARSINAPPGSLDQVPLTPGGEIPPATAQALSSLLGALSARLPEQQPTSSAAAATPSRLVAELCTAQLRSATTSLADDEAALAQLSAWEAWEAGAEERAARAAARAAAAEAAAAAAAAAAAEAAALAAAGIGAAEAAAVAAAAAGVVASANRSTPQPATDSPTLAHLEAESPATAAPELESEPEPEPVLPPAELEQLGGEAGRLRSVLQFRVAKKRVLAALSR</sequence>
<dbReference type="CDD" id="cd10527">
    <property type="entry name" value="SET_LSMT"/>
    <property type="match status" value="1"/>
</dbReference>
<dbReference type="SUPFAM" id="SSF82199">
    <property type="entry name" value="SET domain"/>
    <property type="match status" value="1"/>
</dbReference>
<dbReference type="Proteomes" id="UP000613740">
    <property type="component" value="Unassembled WGS sequence"/>
</dbReference>
<organism evidence="2 3">
    <name type="scientific">Chlamydomonas schloesseri</name>
    <dbReference type="NCBI Taxonomy" id="2026947"/>
    <lineage>
        <taxon>Eukaryota</taxon>
        <taxon>Viridiplantae</taxon>
        <taxon>Chlorophyta</taxon>
        <taxon>core chlorophytes</taxon>
        <taxon>Chlorophyceae</taxon>
        <taxon>CS clade</taxon>
        <taxon>Chlamydomonadales</taxon>
        <taxon>Chlamydomonadaceae</taxon>
        <taxon>Chlamydomonas</taxon>
    </lineage>
</organism>
<reference evidence="2" key="1">
    <citation type="journal article" date="2020" name="bioRxiv">
        <title>Comparative genomics of Chlamydomonas.</title>
        <authorList>
            <person name="Craig R.J."/>
            <person name="Hasan A.R."/>
            <person name="Ness R.W."/>
            <person name="Keightley P.D."/>
        </authorList>
    </citation>
    <scope>NUCLEOTIDE SEQUENCE</scope>
    <source>
        <strain evidence="2">CCAP 11/173</strain>
    </source>
</reference>
<comment type="caution">
    <text evidence="2">The sequence shown here is derived from an EMBL/GenBank/DDBJ whole genome shotgun (WGS) entry which is preliminary data.</text>
</comment>
<name>A0A836B487_9CHLO</name>
<gene>
    <name evidence="2" type="ORF">HYH02_007928</name>
</gene>
<evidence type="ECO:0008006" key="4">
    <source>
        <dbReference type="Google" id="ProtNLM"/>
    </source>
</evidence>
<dbReference type="Gene3D" id="3.90.1410.10">
    <property type="entry name" value="set domain protein methyltransferase, domain 1"/>
    <property type="match status" value="1"/>
</dbReference>
<accession>A0A836B487</accession>
<protein>
    <recommendedName>
        <fullName evidence="4">SET domain-containing protein</fullName>
    </recommendedName>
</protein>
<dbReference type="GO" id="GO:0016279">
    <property type="term" value="F:protein-lysine N-methyltransferase activity"/>
    <property type="evidence" value="ECO:0007669"/>
    <property type="project" value="TreeGrafter"/>
</dbReference>
<proteinExistence type="predicted"/>
<evidence type="ECO:0000256" key="1">
    <source>
        <dbReference type="SAM" id="MobiDB-lite"/>
    </source>
</evidence>
<dbReference type="PANTHER" id="PTHR13271:SF154">
    <property type="entry name" value="GRIP DOMAIN-CONTAINING PROTEIN"/>
    <property type="match status" value="1"/>
</dbReference>
<dbReference type="InterPro" id="IPR046341">
    <property type="entry name" value="SET_dom_sf"/>
</dbReference>
<dbReference type="OrthoDB" id="341421at2759"/>
<keyword evidence="3" id="KW-1185">Reference proteome</keyword>
<dbReference type="InterPro" id="IPR050600">
    <property type="entry name" value="SETD3_SETD6_MTase"/>
</dbReference>